<dbReference type="PROSITE" id="PS50089">
    <property type="entry name" value="ZF_RING_2"/>
    <property type="match status" value="1"/>
</dbReference>
<dbReference type="InterPro" id="IPR001841">
    <property type="entry name" value="Znf_RING"/>
</dbReference>
<evidence type="ECO:0000256" key="1">
    <source>
        <dbReference type="ARBA" id="ARBA00022723"/>
    </source>
</evidence>
<dbReference type="Gene3D" id="3.30.40.10">
    <property type="entry name" value="Zinc/RING finger domain, C3HC4 (zinc finger)"/>
    <property type="match status" value="1"/>
</dbReference>
<evidence type="ECO:0000313" key="7">
    <source>
        <dbReference type="EMBL" id="CAL4995651.1"/>
    </source>
</evidence>
<dbReference type="PANTHER" id="PTHR45931:SF23">
    <property type="entry name" value="OS12G0134500 PROTEIN"/>
    <property type="match status" value="1"/>
</dbReference>
<feature type="region of interest" description="Disordered" evidence="5">
    <location>
        <begin position="1"/>
        <end position="26"/>
    </location>
</feature>
<gene>
    <name evidence="7" type="ORF">URODEC1_LOCUS62455</name>
</gene>
<proteinExistence type="predicted"/>
<dbReference type="AlphaFoldDB" id="A0ABC9B7H7"/>
<dbReference type="EMBL" id="OZ075134">
    <property type="protein sequence ID" value="CAL4995651.1"/>
    <property type="molecule type" value="Genomic_DNA"/>
</dbReference>
<dbReference type="InterPro" id="IPR013083">
    <property type="entry name" value="Znf_RING/FYVE/PHD"/>
</dbReference>
<accession>A0ABC9B7H7</accession>
<protein>
    <recommendedName>
        <fullName evidence="6">RING-type domain-containing protein</fullName>
    </recommendedName>
</protein>
<feature type="domain" description="RING-type" evidence="6">
    <location>
        <begin position="105"/>
        <end position="146"/>
    </location>
</feature>
<name>A0ABC9B7H7_9POAL</name>
<dbReference type="Pfam" id="PF13639">
    <property type="entry name" value="zf-RING_2"/>
    <property type="match status" value="1"/>
</dbReference>
<dbReference type="GO" id="GO:0008270">
    <property type="term" value="F:zinc ion binding"/>
    <property type="evidence" value="ECO:0007669"/>
    <property type="project" value="UniProtKB-KW"/>
</dbReference>
<keyword evidence="8" id="KW-1185">Reference proteome</keyword>
<evidence type="ECO:0000256" key="5">
    <source>
        <dbReference type="SAM" id="MobiDB-lite"/>
    </source>
</evidence>
<keyword evidence="2 4" id="KW-0863">Zinc-finger</keyword>
<dbReference type="Proteomes" id="UP001497457">
    <property type="component" value="Chromosome 24b"/>
</dbReference>
<evidence type="ECO:0000259" key="6">
    <source>
        <dbReference type="PROSITE" id="PS50089"/>
    </source>
</evidence>
<sequence>MDGGDSNENASPAAAEEPHADPELAASPMTEGANLAERLVAIFGRQQAVHVTIGLSRIVILSLRVGEADGAYAHGGFGAVPASEEAIAALPETTVGEGEMTGRECAVCLEVYEAGDTLRTMPCAHGFHESCIFQWLRVSRLCPLCRFAMPPAAE</sequence>
<evidence type="ECO:0000313" key="8">
    <source>
        <dbReference type="Proteomes" id="UP001497457"/>
    </source>
</evidence>
<evidence type="ECO:0000256" key="4">
    <source>
        <dbReference type="PROSITE-ProRule" id="PRU00175"/>
    </source>
</evidence>
<keyword evidence="1" id="KW-0479">Metal-binding</keyword>
<dbReference type="SMART" id="SM00184">
    <property type="entry name" value="RING"/>
    <property type="match status" value="1"/>
</dbReference>
<organism evidence="7 8">
    <name type="scientific">Urochloa decumbens</name>
    <dbReference type="NCBI Taxonomy" id="240449"/>
    <lineage>
        <taxon>Eukaryota</taxon>
        <taxon>Viridiplantae</taxon>
        <taxon>Streptophyta</taxon>
        <taxon>Embryophyta</taxon>
        <taxon>Tracheophyta</taxon>
        <taxon>Spermatophyta</taxon>
        <taxon>Magnoliopsida</taxon>
        <taxon>Liliopsida</taxon>
        <taxon>Poales</taxon>
        <taxon>Poaceae</taxon>
        <taxon>PACMAD clade</taxon>
        <taxon>Panicoideae</taxon>
        <taxon>Panicodae</taxon>
        <taxon>Paniceae</taxon>
        <taxon>Melinidinae</taxon>
        <taxon>Urochloa</taxon>
    </lineage>
</organism>
<keyword evidence="3" id="KW-0862">Zinc</keyword>
<evidence type="ECO:0000256" key="2">
    <source>
        <dbReference type="ARBA" id="ARBA00022771"/>
    </source>
</evidence>
<dbReference type="InterPro" id="IPR051834">
    <property type="entry name" value="RING_finger_E3_ligase"/>
</dbReference>
<dbReference type="PANTHER" id="PTHR45931">
    <property type="entry name" value="SI:CH211-59O9.10"/>
    <property type="match status" value="1"/>
</dbReference>
<dbReference type="SUPFAM" id="SSF57850">
    <property type="entry name" value="RING/U-box"/>
    <property type="match status" value="1"/>
</dbReference>
<evidence type="ECO:0000256" key="3">
    <source>
        <dbReference type="ARBA" id="ARBA00022833"/>
    </source>
</evidence>
<reference evidence="7" key="1">
    <citation type="submission" date="2024-10" db="EMBL/GenBank/DDBJ databases">
        <authorList>
            <person name="Ryan C."/>
        </authorList>
    </citation>
    <scope>NUCLEOTIDE SEQUENCE [LARGE SCALE GENOMIC DNA]</scope>
</reference>